<keyword evidence="4" id="KW-1133">Transmembrane helix</keyword>
<feature type="domain" description="HTH araC/xylS-type" evidence="5">
    <location>
        <begin position="228"/>
        <end position="333"/>
    </location>
</feature>
<feature type="transmembrane region" description="Helical" evidence="4">
    <location>
        <begin position="32"/>
        <end position="51"/>
    </location>
</feature>
<name>A0A0C5VQ06_9GAMM</name>
<organism evidence="6 7">
    <name type="scientific">Gynuella sunshinyii YC6258</name>
    <dbReference type="NCBI Taxonomy" id="1445510"/>
    <lineage>
        <taxon>Bacteria</taxon>
        <taxon>Pseudomonadati</taxon>
        <taxon>Pseudomonadota</taxon>
        <taxon>Gammaproteobacteria</taxon>
        <taxon>Oceanospirillales</taxon>
        <taxon>Saccharospirillaceae</taxon>
        <taxon>Gynuella</taxon>
    </lineage>
</organism>
<dbReference type="PANTHER" id="PTHR43280:SF29">
    <property type="entry name" value="ARAC-FAMILY TRANSCRIPTIONAL REGULATOR"/>
    <property type="match status" value="1"/>
</dbReference>
<reference evidence="6 7" key="1">
    <citation type="submission" date="2014-01" db="EMBL/GenBank/DDBJ databases">
        <title>Full genme sequencing of cellulolytic bacterium Gynuella sunshinyii YC6258T gen. nov., sp. nov.</title>
        <authorList>
            <person name="Khan H."/>
            <person name="Chung E.J."/>
            <person name="Chung Y.R."/>
        </authorList>
    </citation>
    <scope>NUCLEOTIDE SEQUENCE [LARGE SCALE GENOMIC DNA]</scope>
    <source>
        <strain evidence="6 7">YC6258</strain>
    </source>
</reference>
<dbReference type="InterPro" id="IPR018060">
    <property type="entry name" value="HTH_AraC"/>
</dbReference>
<evidence type="ECO:0000313" key="7">
    <source>
        <dbReference type="Proteomes" id="UP000032266"/>
    </source>
</evidence>
<dbReference type="SMART" id="SM00342">
    <property type="entry name" value="HTH_ARAC"/>
    <property type="match status" value="1"/>
</dbReference>
<evidence type="ECO:0000313" key="6">
    <source>
        <dbReference type="EMBL" id="AJQ92354.1"/>
    </source>
</evidence>
<dbReference type="HOGENOM" id="CLU_823550_0_0_6"/>
<sequence length="336" mass="37447">MPAIPLPFVIALLLLLLTAVISYRQEANLKPKVIFLLSCTCLVVITGLRWIQTIAAIHWLQPIAAACIPPATWYCFALMQQTRLSLWHLSGPLLTLLLLLFRSFWHVPLDILLFGLYTGYGFAVLRILFRNELTLQRVRFSDLDHVNKAAGFAGTLLVFSALIDGLIALDLVGSGGRHTMVILTTAQLLLLPLLSIAVITSSHAVVIDSGEDLAEPGQSKEPDSQENQNIATLIDHLIRQQQLFLDPDLTLNRLARKAGIPARQISAAMNAVHGRNISQLINEYRIEWAKRLLTTTQDPITQIYLASGFQTKSNFNREFSRITNTTPSDYRRSVST</sequence>
<feature type="transmembrane region" description="Helical" evidence="4">
    <location>
        <begin position="181"/>
        <end position="199"/>
    </location>
</feature>
<dbReference type="Gene3D" id="1.10.10.60">
    <property type="entry name" value="Homeodomain-like"/>
    <property type="match status" value="1"/>
</dbReference>
<keyword evidence="1" id="KW-0805">Transcription regulation</keyword>
<dbReference type="Proteomes" id="UP000032266">
    <property type="component" value="Chromosome"/>
</dbReference>
<gene>
    <name evidence="6" type="ORF">YC6258_00304</name>
</gene>
<keyword evidence="4" id="KW-0472">Membrane</keyword>
<dbReference type="GO" id="GO:0043565">
    <property type="term" value="F:sequence-specific DNA binding"/>
    <property type="evidence" value="ECO:0007669"/>
    <property type="project" value="InterPro"/>
</dbReference>
<keyword evidence="7" id="KW-1185">Reference proteome</keyword>
<protein>
    <submittedName>
        <fullName evidence="6">AraC-type DNA-binding domain-containing protein</fullName>
    </submittedName>
</protein>
<proteinExistence type="predicted"/>
<dbReference type="STRING" id="1445510.YC6258_00304"/>
<dbReference type="GO" id="GO:0003700">
    <property type="term" value="F:DNA-binding transcription factor activity"/>
    <property type="evidence" value="ECO:0007669"/>
    <property type="project" value="InterPro"/>
</dbReference>
<dbReference type="InterPro" id="IPR009057">
    <property type="entry name" value="Homeodomain-like_sf"/>
</dbReference>
<dbReference type="SUPFAM" id="SSF46689">
    <property type="entry name" value="Homeodomain-like"/>
    <property type="match status" value="1"/>
</dbReference>
<dbReference type="PROSITE" id="PS01124">
    <property type="entry name" value="HTH_ARAC_FAMILY_2"/>
    <property type="match status" value="1"/>
</dbReference>
<keyword evidence="3" id="KW-0804">Transcription</keyword>
<keyword evidence="2 6" id="KW-0238">DNA-binding</keyword>
<evidence type="ECO:0000256" key="3">
    <source>
        <dbReference type="ARBA" id="ARBA00023163"/>
    </source>
</evidence>
<feature type="transmembrane region" description="Helical" evidence="4">
    <location>
        <begin position="86"/>
        <end position="105"/>
    </location>
</feature>
<keyword evidence="4" id="KW-0812">Transmembrane</keyword>
<feature type="transmembrane region" description="Helical" evidence="4">
    <location>
        <begin position="149"/>
        <end position="169"/>
    </location>
</feature>
<dbReference type="PATRIC" id="fig|1445510.3.peg.295"/>
<evidence type="ECO:0000256" key="2">
    <source>
        <dbReference type="ARBA" id="ARBA00023125"/>
    </source>
</evidence>
<dbReference type="EMBL" id="CP007142">
    <property type="protein sequence ID" value="AJQ92354.1"/>
    <property type="molecule type" value="Genomic_DNA"/>
</dbReference>
<evidence type="ECO:0000256" key="1">
    <source>
        <dbReference type="ARBA" id="ARBA00023015"/>
    </source>
</evidence>
<dbReference type="KEGG" id="gsn:YC6258_00304"/>
<dbReference type="OrthoDB" id="345413at2"/>
<dbReference type="RefSeq" id="WP_044615438.1">
    <property type="nucleotide sequence ID" value="NZ_CP007142.1"/>
</dbReference>
<feature type="transmembrane region" description="Helical" evidence="4">
    <location>
        <begin position="111"/>
        <end position="129"/>
    </location>
</feature>
<accession>A0A0C5VQ06</accession>
<dbReference type="PANTHER" id="PTHR43280">
    <property type="entry name" value="ARAC-FAMILY TRANSCRIPTIONAL REGULATOR"/>
    <property type="match status" value="1"/>
</dbReference>
<evidence type="ECO:0000259" key="5">
    <source>
        <dbReference type="PROSITE" id="PS01124"/>
    </source>
</evidence>
<dbReference type="AlphaFoldDB" id="A0A0C5VQ06"/>
<evidence type="ECO:0000256" key="4">
    <source>
        <dbReference type="SAM" id="Phobius"/>
    </source>
</evidence>
<dbReference type="Pfam" id="PF12833">
    <property type="entry name" value="HTH_18"/>
    <property type="match status" value="1"/>
</dbReference>